<dbReference type="RefSeq" id="WP_320005001.1">
    <property type="nucleotide sequence ID" value="NZ_JAUHJS010000007.1"/>
</dbReference>
<name>A0ABT8F7T9_9BACT</name>
<dbReference type="InterPro" id="IPR025285">
    <property type="entry name" value="DUF4145"/>
</dbReference>
<reference evidence="2" key="1">
    <citation type="submission" date="2023-06" db="EMBL/GenBank/DDBJ databases">
        <title>Cytophagales bacterium Strain LB-30, isolated from soil.</title>
        <authorList>
            <person name="Liu B."/>
        </authorList>
    </citation>
    <scope>NUCLEOTIDE SEQUENCE</scope>
    <source>
        <strain evidence="2">LB-30</strain>
    </source>
</reference>
<gene>
    <name evidence="2" type="ORF">QWY31_13215</name>
</gene>
<evidence type="ECO:0000313" key="3">
    <source>
        <dbReference type="Proteomes" id="UP001168552"/>
    </source>
</evidence>
<accession>A0ABT8F7T9</accession>
<proteinExistence type="predicted"/>
<dbReference type="Pfam" id="PF13643">
    <property type="entry name" value="DUF4145"/>
    <property type="match status" value="1"/>
</dbReference>
<protein>
    <submittedName>
        <fullName evidence="2">DUF4145 domain-containing protein</fullName>
    </submittedName>
</protein>
<organism evidence="2 3">
    <name type="scientific">Shiella aurantiaca</name>
    <dbReference type="NCBI Taxonomy" id="3058365"/>
    <lineage>
        <taxon>Bacteria</taxon>
        <taxon>Pseudomonadati</taxon>
        <taxon>Bacteroidota</taxon>
        <taxon>Cytophagia</taxon>
        <taxon>Cytophagales</taxon>
        <taxon>Shiellaceae</taxon>
        <taxon>Shiella</taxon>
    </lineage>
</organism>
<evidence type="ECO:0000259" key="1">
    <source>
        <dbReference type="Pfam" id="PF13643"/>
    </source>
</evidence>
<evidence type="ECO:0000313" key="2">
    <source>
        <dbReference type="EMBL" id="MDN4166463.1"/>
    </source>
</evidence>
<keyword evidence="3" id="KW-1185">Reference proteome</keyword>
<sequence>MKGQYISPELDLKAFNCAHCHVYSHQDWYYLRAGERQDGYGNQHEDRRFRVSYCERCGGNTIWFGQNIVFPQNSIVEPANTDLPQDIIEDYNEAAMVLNLSPRSSAALLRLSIQKLCKLLGESGKDINSDIKNLVLKGLPPKVQEALDSVRVIGNESVHPGELNLNDNREIANKLFKLVNFIATKLITEPKEIDDLYGSLPQSKLDGINKRDGK</sequence>
<dbReference type="EMBL" id="JAUHJS010000007">
    <property type="protein sequence ID" value="MDN4166463.1"/>
    <property type="molecule type" value="Genomic_DNA"/>
</dbReference>
<dbReference type="Proteomes" id="UP001168552">
    <property type="component" value="Unassembled WGS sequence"/>
</dbReference>
<comment type="caution">
    <text evidence="2">The sequence shown here is derived from an EMBL/GenBank/DDBJ whole genome shotgun (WGS) entry which is preliminary data.</text>
</comment>
<feature type="domain" description="DUF4145" evidence="1">
    <location>
        <begin position="92"/>
        <end position="170"/>
    </location>
</feature>